<feature type="region of interest" description="Disordered" evidence="1">
    <location>
        <begin position="1"/>
        <end position="58"/>
    </location>
</feature>
<keyword evidence="3" id="KW-1185">Reference proteome</keyword>
<feature type="region of interest" description="Disordered" evidence="1">
    <location>
        <begin position="143"/>
        <end position="173"/>
    </location>
</feature>
<evidence type="ECO:0000313" key="3">
    <source>
        <dbReference type="Proteomes" id="UP001140562"/>
    </source>
</evidence>
<evidence type="ECO:0000313" key="2">
    <source>
        <dbReference type="EMBL" id="KAJ4341236.1"/>
    </source>
</evidence>
<dbReference type="OrthoDB" id="10473936at2759"/>
<sequence length="173" mass="19162">MSRKRSNTPNSTPSKPSLPIPGPLNVATREYYRPSATVGTNDADIDYPTGAGDKLTSTAETHIQDPFNANDLVKSQDVYDFVEISKEPMAGHSPSASDVVLKCDLLDMAEMGALERELRARGVPAADRKKALLELEERLIGAREKVAEEEEQARLEEMQGEYEETQRKGREEV</sequence>
<proteinExistence type="predicted"/>
<feature type="compositionally biased region" description="Basic and acidic residues" evidence="1">
    <location>
        <begin position="164"/>
        <end position="173"/>
    </location>
</feature>
<feature type="compositionally biased region" description="Basic and acidic residues" evidence="1">
    <location>
        <begin position="143"/>
        <end position="157"/>
    </location>
</feature>
<comment type="caution">
    <text evidence="2">The sequence shown here is derived from an EMBL/GenBank/DDBJ whole genome shotgun (WGS) entry which is preliminary data.</text>
</comment>
<reference evidence="2" key="1">
    <citation type="submission" date="2022-10" db="EMBL/GenBank/DDBJ databases">
        <title>Tapping the CABI collections for fungal endophytes: first genome assemblies for Collariella, Neodidymelliopsis, Ascochyta clinopodiicola, Didymella pomorum, Didymosphaeria variabile, Neocosmospora piperis and Neocucurbitaria cava.</title>
        <authorList>
            <person name="Hill R."/>
        </authorList>
    </citation>
    <scope>NUCLEOTIDE SEQUENCE</scope>
    <source>
        <strain evidence="2">IMI 360193</strain>
    </source>
</reference>
<protein>
    <submittedName>
        <fullName evidence="2">Uncharacterized protein</fullName>
    </submittedName>
</protein>
<organism evidence="2 3">
    <name type="scientific">Didymella glomerata</name>
    <dbReference type="NCBI Taxonomy" id="749621"/>
    <lineage>
        <taxon>Eukaryota</taxon>
        <taxon>Fungi</taxon>
        <taxon>Dikarya</taxon>
        <taxon>Ascomycota</taxon>
        <taxon>Pezizomycotina</taxon>
        <taxon>Dothideomycetes</taxon>
        <taxon>Pleosporomycetidae</taxon>
        <taxon>Pleosporales</taxon>
        <taxon>Pleosporineae</taxon>
        <taxon>Didymellaceae</taxon>
        <taxon>Didymella</taxon>
    </lineage>
</organism>
<dbReference type="EMBL" id="JAPEUV010000012">
    <property type="protein sequence ID" value="KAJ4341236.1"/>
    <property type="molecule type" value="Genomic_DNA"/>
</dbReference>
<accession>A0A9W8X5A3</accession>
<name>A0A9W8X5A3_9PLEO</name>
<dbReference type="AlphaFoldDB" id="A0A9W8X5A3"/>
<gene>
    <name evidence="2" type="ORF">N0V87_001977</name>
</gene>
<dbReference type="Proteomes" id="UP001140562">
    <property type="component" value="Unassembled WGS sequence"/>
</dbReference>
<evidence type="ECO:0000256" key="1">
    <source>
        <dbReference type="SAM" id="MobiDB-lite"/>
    </source>
</evidence>